<feature type="chain" id="PRO_5028910258" evidence="1">
    <location>
        <begin position="23"/>
        <end position="81"/>
    </location>
</feature>
<proteinExistence type="predicted"/>
<accession>A0A7G3G6K8</accession>
<evidence type="ECO:0000313" key="3">
    <source>
        <dbReference type="Proteomes" id="UP000515917"/>
    </source>
</evidence>
<feature type="signal peptide" evidence="1">
    <location>
        <begin position="1"/>
        <end position="22"/>
    </location>
</feature>
<evidence type="ECO:0000256" key="1">
    <source>
        <dbReference type="SAM" id="SignalP"/>
    </source>
</evidence>
<gene>
    <name evidence="2" type="ORF">C1H71_03115</name>
</gene>
<reference evidence="2 3" key="1">
    <citation type="submission" date="2018-01" db="EMBL/GenBank/DDBJ databases">
        <title>Genome sequence of Iodobacter sp. strain PCH194 isolated from Indian Trans-Himalaya.</title>
        <authorList>
            <person name="Kumar V."/>
            <person name="Thakur V."/>
            <person name="Kumar S."/>
            <person name="Singh D."/>
        </authorList>
    </citation>
    <scope>NUCLEOTIDE SEQUENCE [LARGE SCALE GENOMIC DNA]</scope>
    <source>
        <strain evidence="2 3">PCH194</strain>
    </source>
</reference>
<organism evidence="2 3">
    <name type="scientific">Iodobacter fluviatilis</name>
    <dbReference type="NCBI Taxonomy" id="537"/>
    <lineage>
        <taxon>Bacteria</taxon>
        <taxon>Pseudomonadati</taxon>
        <taxon>Pseudomonadota</taxon>
        <taxon>Betaproteobacteria</taxon>
        <taxon>Neisseriales</taxon>
        <taxon>Chitinibacteraceae</taxon>
        <taxon>Iodobacter</taxon>
    </lineage>
</organism>
<dbReference type="KEGG" id="ifl:C1H71_03115"/>
<sequence>MKILNVVLITVLMTLLAGCANLADGSDQPFTGSGGKALNMILVNHTNRPISQVFVGTNWAANAGAGDAKGPDGGGLFVVTT</sequence>
<name>A0A7G3G6K8_9NEIS</name>
<evidence type="ECO:0000313" key="2">
    <source>
        <dbReference type="EMBL" id="QBC42643.1"/>
    </source>
</evidence>
<dbReference type="PROSITE" id="PS51257">
    <property type="entry name" value="PROKAR_LIPOPROTEIN"/>
    <property type="match status" value="1"/>
</dbReference>
<keyword evidence="1" id="KW-0732">Signal</keyword>
<keyword evidence="3" id="KW-1185">Reference proteome</keyword>
<dbReference type="AlphaFoldDB" id="A0A7G3G6K8"/>
<dbReference type="EMBL" id="CP025781">
    <property type="protein sequence ID" value="QBC42643.1"/>
    <property type="molecule type" value="Genomic_DNA"/>
</dbReference>
<protein>
    <submittedName>
        <fullName evidence="2">Uncharacterized protein</fullName>
    </submittedName>
</protein>
<dbReference type="RefSeq" id="WP_130105261.1">
    <property type="nucleotide sequence ID" value="NZ_CP025781.1"/>
</dbReference>
<dbReference type="Proteomes" id="UP000515917">
    <property type="component" value="Chromosome"/>
</dbReference>